<dbReference type="InterPro" id="IPR036322">
    <property type="entry name" value="WD40_repeat_dom_sf"/>
</dbReference>
<dbReference type="InterPro" id="IPR015943">
    <property type="entry name" value="WD40/YVTN_repeat-like_dom_sf"/>
</dbReference>
<feature type="repeat" description="WD" evidence="11">
    <location>
        <begin position="335"/>
        <end position="367"/>
    </location>
</feature>
<comment type="subcellular location">
    <subcellularLocation>
        <location evidence="1">Cytoplasm</location>
        <location evidence="1">Cytoskeleton</location>
        <location evidence="1">Flagellum axoneme</location>
    </subcellularLocation>
    <subcellularLocation>
        <location evidence="9">Cytoplasm</location>
        <location evidence="9">Cytoskeleton</location>
        <location evidence="9">Flagellum basal body</location>
    </subcellularLocation>
</comment>
<dbReference type="Proteomes" id="UP000694892">
    <property type="component" value="Chromosome 5L"/>
</dbReference>
<evidence type="ECO:0000256" key="2">
    <source>
        <dbReference type="ARBA" id="ARBA00022490"/>
    </source>
</evidence>
<dbReference type="SUPFAM" id="SSF50978">
    <property type="entry name" value="WD40 repeat-like"/>
    <property type="match status" value="1"/>
</dbReference>
<protein>
    <recommendedName>
        <fullName evidence="10">Dynein assembly factor with WD repeat domains 1</fullName>
    </recommendedName>
</protein>
<dbReference type="Gene3D" id="2.130.10.10">
    <property type="entry name" value="YVTN repeat-like/Quinoprotein amine dehydrogenase"/>
    <property type="match status" value="4"/>
</dbReference>
<keyword evidence="5" id="KW-0282">Flagellum</keyword>
<feature type="repeat" description="WD" evidence="11">
    <location>
        <begin position="293"/>
        <end position="334"/>
    </location>
</feature>
<sequence length="367" mass="40379">MDMVLRAHILPLTNVAFNKSGSSFITGSYDRTCKVWDTASGEELHTLEGHHNAVYAIQFNNPYGTLIATGSMDTTAKLWDIQSVEEALTLSGHAAEIISLSFNTTGDRLITGSFDHTVSVWEIPSGRRIHTLIGHRGEISSAQINWDCSLIATASMDTSCKVQYMQNLCLGITNIRHILAPDLYVQCFGCWLLWDSLNGKCVATLTGHEDEVLDVTFDTTRQLVATASADVRDPQLDQPHITHLNVGISGIQTSRSPCIWPPLDFRFGSLSALVWGGTARVYSASSRKCLAKLEGHEGEISKICINAQGNRILTASSDKTSRLWDPHTGECLQVLKGHTDEIFSCAFNYEGNTIITGSKDNTCRIWR</sequence>
<accession>A0A974CYL8</accession>
<dbReference type="InterPro" id="IPR020472">
    <property type="entry name" value="WD40_PAC1"/>
</dbReference>
<dbReference type="EMBL" id="CM004474">
    <property type="protein sequence ID" value="OCT81087.1"/>
    <property type="molecule type" value="Genomic_DNA"/>
</dbReference>
<dbReference type="PROSITE" id="PS50294">
    <property type="entry name" value="WD_REPEATS_REGION"/>
    <property type="match status" value="5"/>
</dbReference>
<keyword evidence="7" id="KW-0206">Cytoskeleton</keyword>
<evidence type="ECO:0000256" key="9">
    <source>
        <dbReference type="ARBA" id="ARBA00037841"/>
    </source>
</evidence>
<dbReference type="PANTHER" id="PTHR22847:SF744">
    <property type="entry name" value="DYNEIN ASSEMBLY FACTOR WITH WD REPEATS 1"/>
    <property type="match status" value="1"/>
</dbReference>
<gene>
    <name evidence="12" type="ORF">XELAEV_18027900mg</name>
</gene>
<dbReference type="AlphaFoldDB" id="A0A974CYL8"/>
<evidence type="ECO:0000313" key="13">
    <source>
        <dbReference type="Proteomes" id="UP000694892"/>
    </source>
</evidence>
<dbReference type="CDD" id="cd00200">
    <property type="entry name" value="WD40"/>
    <property type="match status" value="1"/>
</dbReference>
<keyword evidence="3 11" id="KW-0853">WD repeat</keyword>
<evidence type="ECO:0000256" key="6">
    <source>
        <dbReference type="ARBA" id="ARBA00023069"/>
    </source>
</evidence>
<dbReference type="PROSITE" id="PS50082">
    <property type="entry name" value="WD_REPEATS_2"/>
    <property type="match status" value="5"/>
</dbReference>
<dbReference type="Pfam" id="PF00400">
    <property type="entry name" value="WD40"/>
    <property type="match status" value="7"/>
</dbReference>
<evidence type="ECO:0000313" key="12">
    <source>
        <dbReference type="EMBL" id="OCT81087.1"/>
    </source>
</evidence>
<evidence type="ECO:0000256" key="1">
    <source>
        <dbReference type="ARBA" id="ARBA00004611"/>
    </source>
</evidence>
<dbReference type="OMA" id="ATASADX"/>
<keyword evidence="8" id="KW-0966">Cell projection</keyword>
<evidence type="ECO:0000256" key="11">
    <source>
        <dbReference type="PROSITE-ProRule" id="PRU00221"/>
    </source>
</evidence>
<reference evidence="13" key="1">
    <citation type="journal article" date="2016" name="Nature">
        <title>Genome evolution in the allotetraploid frog Xenopus laevis.</title>
        <authorList>
            <person name="Session A.M."/>
            <person name="Uno Y."/>
            <person name="Kwon T."/>
            <person name="Chapman J.A."/>
            <person name="Toyoda A."/>
            <person name="Takahashi S."/>
            <person name="Fukui A."/>
            <person name="Hikosaka A."/>
            <person name="Suzuki A."/>
            <person name="Kondo M."/>
            <person name="van Heeringen S.J."/>
            <person name="Quigley I."/>
            <person name="Heinz S."/>
            <person name="Ogino H."/>
            <person name="Ochi H."/>
            <person name="Hellsten U."/>
            <person name="Lyons J.B."/>
            <person name="Simakov O."/>
            <person name="Putnam N."/>
            <person name="Stites J."/>
            <person name="Kuroki Y."/>
            <person name="Tanaka T."/>
            <person name="Michiue T."/>
            <person name="Watanabe M."/>
            <person name="Bogdanovic O."/>
            <person name="Lister R."/>
            <person name="Georgiou G."/>
            <person name="Paranjpe S.S."/>
            <person name="van Kruijsbergen I."/>
            <person name="Shu S."/>
            <person name="Carlson J."/>
            <person name="Kinoshita T."/>
            <person name="Ohta Y."/>
            <person name="Mawaribuchi S."/>
            <person name="Jenkins J."/>
            <person name="Grimwood J."/>
            <person name="Schmutz J."/>
            <person name="Mitros T."/>
            <person name="Mozaffari S.V."/>
            <person name="Suzuki Y."/>
            <person name="Haramoto Y."/>
            <person name="Yamamoto T.S."/>
            <person name="Takagi C."/>
            <person name="Heald R."/>
            <person name="Miller K."/>
            <person name="Haudenschild C."/>
            <person name="Kitzman J."/>
            <person name="Nakayama T."/>
            <person name="Izutsu Y."/>
            <person name="Robert J."/>
            <person name="Fortriede J."/>
            <person name="Burns K."/>
            <person name="Lotay V."/>
            <person name="Karimi K."/>
            <person name="Yasuoka Y."/>
            <person name="Dichmann D.S."/>
            <person name="Flajnik M.F."/>
            <person name="Houston D.W."/>
            <person name="Shendure J."/>
            <person name="DuPasquier L."/>
            <person name="Vize P.D."/>
            <person name="Zorn A.M."/>
            <person name="Ito M."/>
            <person name="Marcotte E.M."/>
            <person name="Wallingford J.B."/>
            <person name="Ito Y."/>
            <person name="Asashima M."/>
            <person name="Ueno N."/>
            <person name="Matsuda Y."/>
            <person name="Veenstra G.J."/>
            <person name="Fujiyama A."/>
            <person name="Harland R.M."/>
            <person name="Taira M."/>
            <person name="Rokhsar D.S."/>
        </authorList>
    </citation>
    <scope>NUCLEOTIDE SEQUENCE [LARGE SCALE GENOMIC DNA]</scope>
    <source>
        <strain evidence="13">J</strain>
    </source>
</reference>
<evidence type="ECO:0000256" key="10">
    <source>
        <dbReference type="ARBA" id="ARBA00069109"/>
    </source>
</evidence>
<keyword evidence="6" id="KW-0969">Cilium</keyword>
<dbReference type="SMART" id="SM00320">
    <property type="entry name" value="WD40"/>
    <property type="match status" value="7"/>
</dbReference>
<keyword evidence="2" id="KW-0963">Cytoplasm</keyword>
<dbReference type="PANTHER" id="PTHR22847">
    <property type="entry name" value="WD40 REPEAT PROTEIN"/>
    <property type="match status" value="1"/>
</dbReference>
<dbReference type="FunFam" id="2.130.10.10:FF:000250">
    <property type="entry name" value="Dynein assembly factor with WDR repeat domains 1"/>
    <property type="match status" value="1"/>
</dbReference>
<feature type="repeat" description="WD" evidence="11">
    <location>
        <begin position="47"/>
        <end position="89"/>
    </location>
</feature>
<dbReference type="InterPro" id="IPR001680">
    <property type="entry name" value="WD40_rpt"/>
</dbReference>
<keyword evidence="4" id="KW-0677">Repeat</keyword>
<dbReference type="PRINTS" id="PR00320">
    <property type="entry name" value="GPROTEINBRPT"/>
</dbReference>
<evidence type="ECO:0000256" key="3">
    <source>
        <dbReference type="ARBA" id="ARBA00022574"/>
    </source>
</evidence>
<feature type="repeat" description="WD" evidence="11">
    <location>
        <begin position="90"/>
        <end position="131"/>
    </location>
</feature>
<dbReference type="GO" id="GO:0070286">
    <property type="term" value="P:axonemal dynein complex assembly"/>
    <property type="evidence" value="ECO:0007669"/>
    <property type="project" value="UniProtKB-ARBA"/>
</dbReference>
<feature type="repeat" description="WD" evidence="11">
    <location>
        <begin position="5"/>
        <end position="46"/>
    </location>
</feature>
<proteinExistence type="predicted"/>
<evidence type="ECO:0000256" key="7">
    <source>
        <dbReference type="ARBA" id="ARBA00023212"/>
    </source>
</evidence>
<dbReference type="PROSITE" id="PS00678">
    <property type="entry name" value="WD_REPEATS_1"/>
    <property type="match status" value="2"/>
</dbReference>
<organism evidence="12 13">
    <name type="scientific">Xenopus laevis</name>
    <name type="common">African clawed frog</name>
    <dbReference type="NCBI Taxonomy" id="8355"/>
    <lineage>
        <taxon>Eukaryota</taxon>
        <taxon>Metazoa</taxon>
        <taxon>Chordata</taxon>
        <taxon>Craniata</taxon>
        <taxon>Vertebrata</taxon>
        <taxon>Euteleostomi</taxon>
        <taxon>Amphibia</taxon>
        <taxon>Batrachia</taxon>
        <taxon>Anura</taxon>
        <taxon>Pipoidea</taxon>
        <taxon>Pipidae</taxon>
        <taxon>Xenopodinae</taxon>
        <taxon>Xenopus</taxon>
        <taxon>Xenopus</taxon>
    </lineage>
</organism>
<dbReference type="InterPro" id="IPR019775">
    <property type="entry name" value="WD40_repeat_CS"/>
</dbReference>
<evidence type="ECO:0000256" key="5">
    <source>
        <dbReference type="ARBA" id="ARBA00022846"/>
    </source>
</evidence>
<evidence type="ECO:0000256" key="4">
    <source>
        <dbReference type="ARBA" id="ARBA00022737"/>
    </source>
</evidence>
<name>A0A974CYL8_XENLA</name>
<evidence type="ECO:0000256" key="8">
    <source>
        <dbReference type="ARBA" id="ARBA00023273"/>
    </source>
</evidence>